<accession>A0A928KTK2</accession>
<dbReference type="PANTHER" id="PTHR39450">
    <property type="entry name" value="MOLYBDOPTERIN OXIDOREDUCTASE, 4FE-4S CLUSTER-BINDING SUBUNIT"/>
    <property type="match status" value="1"/>
</dbReference>
<dbReference type="Proteomes" id="UP000754750">
    <property type="component" value="Unassembled WGS sequence"/>
</dbReference>
<dbReference type="Gene3D" id="3.10.530.10">
    <property type="entry name" value="CPE0013-like"/>
    <property type="match status" value="1"/>
</dbReference>
<proteinExistence type="predicted"/>
<name>A0A928KTK2_9FIRM</name>
<dbReference type="PANTHER" id="PTHR39450:SF1">
    <property type="entry name" value="DUF1667 DOMAIN-CONTAINING PROTEIN"/>
    <property type="match status" value="1"/>
</dbReference>
<evidence type="ECO:0000313" key="2">
    <source>
        <dbReference type="Proteomes" id="UP000754750"/>
    </source>
</evidence>
<dbReference type="EMBL" id="SVNY01000004">
    <property type="protein sequence ID" value="MBE6833763.1"/>
    <property type="molecule type" value="Genomic_DNA"/>
</dbReference>
<dbReference type="AlphaFoldDB" id="A0A928KTK2"/>
<dbReference type="InterPro" id="IPR036593">
    <property type="entry name" value="CPE0013-like_sf"/>
</dbReference>
<sequence>MTELVCIVCPKGCRLHVDEKNGYKVTGNSCPRGEIYGKKELTAPTRTVTSTVKIEGASIARVPVKTDREIPKKDIFAAMRLLDGITLQAPVHVGDIVVPNLLGLGVNFVVTRSLSRVSDAG</sequence>
<dbReference type="RefSeq" id="WP_020073590.1">
    <property type="nucleotide sequence ID" value="NZ_JBKWRC010000006.1"/>
</dbReference>
<organism evidence="1 2">
    <name type="scientific">Faecalispora sporosphaeroides</name>
    <dbReference type="NCBI Taxonomy" id="1549"/>
    <lineage>
        <taxon>Bacteria</taxon>
        <taxon>Bacillati</taxon>
        <taxon>Bacillota</taxon>
        <taxon>Clostridia</taxon>
        <taxon>Eubacteriales</taxon>
        <taxon>Oscillospiraceae</taxon>
        <taxon>Faecalispora</taxon>
    </lineage>
</organism>
<comment type="caution">
    <text evidence="1">The sequence shown here is derived from an EMBL/GenBank/DDBJ whole genome shotgun (WGS) entry which is preliminary data.</text>
</comment>
<reference evidence="1" key="1">
    <citation type="submission" date="2019-04" db="EMBL/GenBank/DDBJ databases">
        <title>Evolution of Biomass-Degrading Anaerobic Consortia Revealed by Metagenomics.</title>
        <authorList>
            <person name="Peng X."/>
        </authorList>
    </citation>
    <scope>NUCLEOTIDE SEQUENCE</scope>
    <source>
        <strain evidence="1">SIG551</strain>
    </source>
</reference>
<dbReference type="Pfam" id="PF07892">
    <property type="entry name" value="DUF1667"/>
    <property type="match status" value="1"/>
</dbReference>
<gene>
    <name evidence="1" type="ORF">E7512_09325</name>
</gene>
<dbReference type="SUPFAM" id="SSF160148">
    <property type="entry name" value="CPE0013-like"/>
    <property type="match status" value="1"/>
</dbReference>
<dbReference type="InterPro" id="IPR012460">
    <property type="entry name" value="DUF1667"/>
</dbReference>
<protein>
    <submittedName>
        <fullName evidence="1">DUF1667 domain-containing protein</fullName>
    </submittedName>
</protein>
<evidence type="ECO:0000313" key="1">
    <source>
        <dbReference type="EMBL" id="MBE6833763.1"/>
    </source>
</evidence>